<keyword evidence="4" id="KW-1185">Reference proteome</keyword>
<dbReference type="Proteomes" id="UP000548582">
    <property type="component" value="Unassembled WGS sequence"/>
</dbReference>
<evidence type="ECO:0000259" key="1">
    <source>
        <dbReference type="Pfam" id="PF00534"/>
    </source>
</evidence>
<accession>A0A848E9D5</accession>
<dbReference type="PANTHER" id="PTHR45947">
    <property type="entry name" value="SULFOQUINOVOSYL TRANSFERASE SQD2"/>
    <property type="match status" value="1"/>
</dbReference>
<name>A0A848E9D5_9PROT</name>
<organism evidence="3 4">
    <name type="scientific">Neoroseomonas marina</name>
    <dbReference type="NCBI Taxonomy" id="1232220"/>
    <lineage>
        <taxon>Bacteria</taxon>
        <taxon>Pseudomonadati</taxon>
        <taxon>Pseudomonadota</taxon>
        <taxon>Alphaproteobacteria</taxon>
        <taxon>Acetobacterales</taxon>
        <taxon>Acetobacteraceae</taxon>
        <taxon>Neoroseomonas</taxon>
    </lineage>
</organism>
<proteinExistence type="predicted"/>
<dbReference type="EMBL" id="JABBKX010000002">
    <property type="protein sequence ID" value="NMJ40772.1"/>
    <property type="molecule type" value="Genomic_DNA"/>
</dbReference>
<comment type="caution">
    <text evidence="3">The sequence shown here is derived from an EMBL/GenBank/DDBJ whole genome shotgun (WGS) entry which is preliminary data.</text>
</comment>
<feature type="domain" description="Glycosyltransferase subfamily 4-like N-terminal" evidence="2">
    <location>
        <begin position="22"/>
        <end position="119"/>
    </location>
</feature>
<dbReference type="CDD" id="cd03801">
    <property type="entry name" value="GT4_PimA-like"/>
    <property type="match status" value="1"/>
</dbReference>
<feature type="domain" description="Glycosyl transferase family 1" evidence="1">
    <location>
        <begin position="178"/>
        <end position="317"/>
    </location>
</feature>
<sequence>MTDPLRIAHLTPTYFSDASVIGGGERYVDNLVRALATAGGFVQEVVSLGSAAATRGMDQATLRVLANDAPEAGAMAGVAASLRDAVHDYDLVHVHQSLTTFGAYCTALARSAGVPAIGTDLGGGADELMLRRGGIELLDGVISISAFAHRLLGGAFTGPSDVLIGPVDTDAFTPDPTVERDPRLVLCVGRILPHKGVDRIIAALPPSLRLVVIGRVYDADYHALLRDRAQGRDVHFVHDADDAALLDHYRRASVLVQASTARDVYGRMIEKPELMGLTTLEAMACGLPAIVSDAGSLPELVPDPRFGRVFSTTDDLAALLGDLAAGRWPAPGAAGLARHHVVAHHGMAAIGRRLAAFYRAVHAAPRWGRPCAS</sequence>
<evidence type="ECO:0000313" key="4">
    <source>
        <dbReference type="Proteomes" id="UP000548582"/>
    </source>
</evidence>
<evidence type="ECO:0000313" key="3">
    <source>
        <dbReference type="EMBL" id="NMJ40772.1"/>
    </source>
</evidence>
<keyword evidence="3" id="KW-0808">Transferase</keyword>
<dbReference type="GO" id="GO:0016758">
    <property type="term" value="F:hexosyltransferase activity"/>
    <property type="evidence" value="ECO:0007669"/>
    <property type="project" value="TreeGrafter"/>
</dbReference>
<dbReference type="RefSeq" id="WP_170053042.1">
    <property type="nucleotide sequence ID" value="NZ_JABBKX010000002.1"/>
</dbReference>
<dbReference type="PANTHER" id="PTHR45947:SF3">
    <property type="entry name" value="SULFOQUINOVOSYL TRANSFERASE SQD2"/>
    <property type="match status" value="1"/>
</dbReference>
<protein>
    <submittedName>
        <fullName evidence="3">Glycosyltransferase family 4 protein</fullName>
    </submittedName>
</protein>
<gene>
    <name evidence="3" type="ORF">GWK16_05935</name>
</gene>
<dbReference type="AlphaFoldDB" id="A0A848E9D5"/>
<evidence type="ECO:0000259" key="2">
    <source>
        <dbReference type="Pfam" id="PF13579"/>
    </source>
</evidence>
<dbReference type="Pfam" id="PF00534">
    <property type="entry name" value="Glycos_transf_1"/>
    <property type="match status" value="1"/>
</dbReference>
<dbReference type="InterPro" id="IPR050194">
    <property type="entry name" value="Glycosyltransferase_grp1"/>
</dbReference>
<dbReference type="Gene3D" id="3.40.50.2000">
    <property type="entry name" value="Glycogen Phosphorylase B"/>
    <property type="match status" value="2"/>
</dbReference>
<dbReference type="SUPFAM" id="SSF53756">
    <property type="entry name" value="UDP-Glycosyltransferase/glycogen phosphorylase"/>
    <property type="match status" value="1"/>
</dbReference>
<dbReference type="InterPro" id="IPR001296">
    <property type="entry name" value="Glyco_trans_1"/>
</dbReference>
<reference evidence="3 4" key="1">
    <citation type="submission" date="2020-03" db="EMBL/GenBank/DDBJ databases">
        <authorList>
            <person name="Sun Q."/>
        </authorList>
    </citation>
    <scope>NUCLEOTIDE SEQUENCE [LARGE SCALE GENOMIC DNA]</scope>
    <source>
        <strain evidence="3 4">JC162</strain>
    </source>
</reference>
<dbReference type="InterPro" id="IPR028098">
    <property type="entry name" value="Glyco_trans_4-like_N"/>
</dbReference>
<dbReference type="Pfam" id="PF13579">
    <property type="entry name" value="Glyco_trans_4_4"/>
    <property type="match status" value="1"/>
</dbReference>